<keyword evidence="2" id="KW-0285">Flavoprotein</keyword>
<name>A0A0C9VNY3_SPHS4</name>
<dbReference type="SUPFAM" id="SSF50475">
    <property type="entry name" value="FMN-binding split barrel"/>
    <property type="match status" value="1"/>
</dbReference>
<evidence type="ECO:0000256" key="3">
    <source>
        <dbReference type="ARBA" id="ARBA00022643"/>
    </source>
</evidence>
<dbReference type="PANTHER" id="PTHR33798">
    <property type="entry name" value="FLAVOPROTEIN OXYGENASE"/>
    <property type="match status" value="1"/>
</dbReference>
<dbReference type="AlphaFoldDB" id="A0A0C9VNY3"/>
<organism evidence="7 8">
    <name type="scientific">Sphaerobolus stellatus (strain SS14)</name>
    <dbReference type="NCBI Taxonomy" id="990650"/>
    <lineage>
        <taxon>Eukaryota</taxon>
        <taxon>Fungi</taxon>
        <taxon>Dikarya</taxon>
        <taxon>Basidiomycota</taxon>
        <taxon>Agaricomycotina</taxon>
        <taxon>Agaricomycetes</taxon>
        <taxon>Phallomycetidae</taxon>
        <taxon>Geastrales</taxon>
        <taxon>Sphaerobolaceae</taxon>
        <taxon>Sphaerobolus</taxon>
    </lineage>
</organism>
<accession>A0A0C9VNY3</accession>
<dbReference type="Proteomes" id="UP000054279">
    <property type="component" value="Unassembled WGS sequence"/>
</dbReference>
<dbReference type="InterPro" id="IPR002563">
    <property type="entry name" value="Flavin_Rdtase-like_dom"/>
</dbReference>
<protein>
    <submittedName>
        <fullName evidence="7">Unplaced genomic scaffold SPHSTscaffold_77, whole genome shotgun sequence</fullName>
    </submittedName>
</protein>
<dbReference type="PANTHER" id="PTHR33798:SF5">
    <property type="entry name" value="FLAVIN REDUCTASE LIKE DOMAIN-CONTAINING PROTEIN"/>
    <property type="match status" value="1"/>
</dbReference>
<dbReference type="SMART" id="SM00903">
    <property type="entry name" value="Flavin_Reduct"/>
    <property type="match status" value="1"/>
</dbReference>
<gene>
    <name evidence="7" type="ORF">M422DRAFT_175244</name>
</gene>
<evidence type="ECO:0000259" key="6">
    <source>
        <dbReference type="SMART" id="SM00903"/>
    </source>
</evidence>
<feature type="domain" description="Flavin reductase like" evidence="6">
    <location>
        <begin position="69"/>
        <end position="227"/>
    </location>
</feature>
<evidence type="ECO:0000256" key="2">
    <source>
        <dbReference type="ARBA" id="ARBA00022630"/>
    </source>
</evidence>
<dbReference type="InterPro" id="IPR012349">
    <property type="entry name" value="Split_barrel_FMN-bd"/>
</dbReference>
<dbReference type="HOGENOM" id="CLU_059021_3_0_1"/>
<evidence type="ECO:0000256" key="1">
    <source>
        <dbReference type="ARBA" id="ARBA00001917"/>
    </source>
</evidence>
<evidence type="ECO:0000256" key="4">
    <source>
        <dbReference type="ARBA" id="ARBA00038054"/>
    </source>
</evidence>
<comment type="similarity">
    <text evidence="4">Belongs to the flavoredoxin family.</text>
</comment>
<proteinExistence type="inferred from homology"/>
<dbReference type="Gene3D" id="2.30.110.10">
    <property type="entry name" value="Electron Transport, Fmn-binding Protein, Chain A"/>
    <property type="match status" value="1"/>
</dbReference>
<evidence type="ECO:0000256" key="5">
    <source>
        <dbReference type="SAM" id="MobiDB-lite"/>
    </source>
</evidence>
<evidence type="ECO:0000313" key="7">
    <source>
        <dbReference type="EMBL" id="KIJ39486.1"/>
    </source>
</evidence>
<comment type="cofactor">
    <cofactor evidence="1">
        <name>FMN</name>
        <dbReference type="ChEBI" id="CHEBI:58210"/>
    </cofactor>
</comment>
<reference evidence="7 8" key="1">
    <citation type="submission" date="2014-06" db="EMBL/GenBank/DDBJ databases">
        <title>Evolutionary Origins and Diversification of the Mycorrhizal Mutualists.</title>
        <authorList>
            <consortium name="DOE Joint Genome Institute"/>
            <consortium name="Mycorrhizal Genomics Consortium"/>
            <person name="Kohler A."/>
            <person name="Kuo A."/>
            <person name="Nagy L.G."/>
            <person name="Floudas D."/>
            <person name="Copeland A."/>
            <person name="Barry K.W."/>
            <person name="Cichocki N."/>
            <person name="Veneault-Fourrey C."/>
            <person name="LaButti K."/>
            <person name="Lindquist E.A."/>
            <person name="Lipzen A."/>
            <person name="Lundell T."/>
            <person name="Morin E."/>
            <person name="Murat C."/>
            <person name="Riley R."/>
            <person name="Ohm R."/>
            <person name="Sun H."/>
            <person name="Tunlid A."/>
            <person name="Henrissat B."/>
            <person name="Grigoriev I.V."/>
            <person name="Hibbett D.S."/>
            <person name="Martin F."/>
        </authorList>
    </citation>
    <scope>NUCLEOTIDE SEQUENCE [LARGE SCALE GENOMIC DNA]</scope>
    <source>
        <strain evidence="7 8">SS14</strain>
    </source>
</reference>
<dbReference type="GO" id="GO:0010181">
    <property type="term" value="F:FMN binding"/>
    <property type="evidence" value="ECO:0007669"/>
    <property type="project" value="InterPro"/>
</dbReference>
<dbReference type="OrthoDB" id="10250990at2759"/>
<keyword evidence="8" id="KW-1185">Reference proteome</keyword>
<evidence type="ECO:0000313" key="8">
    <source>
        <dbReference type="Proteomes" id="UP000054279"/>
    </source>
</evidence>
<keyword evidence="3" id="KW-0288">FMN</keyword>
<dbReference type="EMBL" id="KN837152">
    <property type="protein sequence ID" value="KIJ39486.1"/>
    <property type="molecule type" value="Genomic_DNA"/>
</dbReference>
<feature type="region of interest" description="Disordered" evidence="5">
    <location>
        <begin position="1"/>
        <end position="23"/>
    </location>
</feature>
<sequence length="269" mass="30066">MKASPKKRPSFEPESTFRLTEPPNTNWRYGDSYMGSLGAEDWAKDEEQGWKTFDTSQMTPREIYPLMISGIIPRPIAFVSSLSPAGVPNLAPFSYFSMVSHHPPLVSISFLHPRHKEKDTSENIRATKAFTVNIISEPFVANANFTSIDAPADVDEWIGSGLTKEPSTIVKSPRVKESAFSMECELYHLHDLCPPGSSEVTGTLILGHIRMLHVRKAVLSEKGIVKANNLRPVSRLGGKMYGRLGDAFELPRLSWEKEKDVVNELQKKP</sequence>
<dbReference type="Pfam" id="PF01613">
    <property type="entry name" value="Flavin_Reduct"/>
    <property type="match status" value="1"/>
</dbReference>